<sequence>MSTPVEDIRAVSDPASPNYDPTSPHYDVTADSSSPFYVGPIENSAASGDDLRALVTMLLDVNPLVKALSEREKDQLIQRTYSDTLVSTRQGLDEGLELRPKDEPPRTLWENASHEQMVAAIGTDADSAAVAETSEEWVRLGNELSSHQKIVAEAIEDSMGDWAGEGGDAARRHLAEVARWLGSTARGAVLTGRQQQIHSQTLNETQKQMAANPPVEFSLDEANAALVRITDPVEYAAAAGQAMAAMEAQRAAREQAARLMRQYDDTIGGAADMPLFTPPPRLAGAGGAAPMAATTSMMQGQPAEQLASTHLLSRRMSEAEQESALPVSGEAEIRARQSAAPGTAVPPMSLEQASGVAGAPAASTGFGGQNPAAYTAPAPEVPDFAGLPGGAVPGTGLPADGGATGGAFSVPDTEFSGLPSDGFRGHELSDYSHYSATSASGFATPDGAQPTGGRGLSMPSIPGSTPDSLTHRPPGTGTGPYAGPPLPGFDPSSSASTSSPRASAGGRGLPSGGIPGGVTGGGAGGAGLPGGAPGGASGSSGAPAQNSGMVRGPGAGDGVSRAVQPLPGQARAGGNLPMAGGMPTAGARQQEEDKEHRVAGYLTDEDGIFATEEVIAPPVIGDWSNKDWK</sequence>
<evidence type="ECO:0008006" key="4">
    <source>
        <dbReference type="Google" id="ProtNLM"/>
    </source>
</evidence>
<proteinExistence type="predicted"/>
<dbReference type="eggNOG" id="COG5651">
    <property type="taxonomic scope" value="Bacteria"/>
</dbReference>
<evidence type="ECO:0000256" key="1">
    <source>
        <dbReference type="SAM" id="MobiDB-lite"/>
    </source>
</evidence>
<dbReference type="STRING" id="882086.SacxiDRAFT_3262"/>
<dbReference type="InterPro" id="IPR038332">
    <property type="entry name" value="PPE_sf"/>
</dbReference>
<feature type="region of interest" description="Disordered" evidence="1">
    <location>
        <begin position="391"/>
        <end position="413"/>
    </location>
</feature>
<protein>
    <recommendedName>
        <fullName evidence="4">PPE family protein</fullName>
    </recommendedName>
</protein>
<feature type="region of interest" description="Disordered" evidence="1">
    <location>
        <begin position="1"/>
        <end position="31"/>
    </location>
</feature>
<feature type="region of interest" description="Disordered" evidence="1">
    <location>
        <begin position="440"/>
        <end position="608"/>
    </location>
</feature>
<accession>I0V5R5</accession>
<feature type="compositionally biased region" description="Low complexity" evidence="1">
    <location>
        <begin position="288"/>
        <end position="298"/>
    </location>
</feature>
<feature type="compositionally biased region" description="Low complexity" evidence="1">
    <location>
        <begin position="491"/>
        <end position="504"/>
    </location>
</feature>
<dbReference type="RefSeq" id="WP_006239640.1">
    <property type="nucleotide sequence ID" value="NZ_JH636049.1"/>
</dbReference>
<feature type="compositionally biased region" description="Basic and acidic residues" evidence="1">
    <location>
        <begin position="589"/>
        <end position="598"/>
    </location>
</feature>
<organism evidence="2 3">
    <name type="scientific">Saccharomonospora xinjiangensis XJ-54</name>
    <dbReference type="NCBI Taxonomy" id="882086"/>
    <lineage>
        <taxon>Bacteria</taxon>
        <taxon>Bacillati</taxon>
        <taxon>Actinomycetota</taxon>
        <taxon>Actinomycetes</taxon>
        <taxon>Pseudonocardiales</taxon>
        <taxon>Pseudonocardiaceae</taxon>
        <taxon>Saccharomonospora</taxon>
    </lineage>
</organism>
<dbReference type="EMBL" id="JH636049">
    <property type="protein sequence ID" value="EID55468.1"/>
    <property type="molecule type" value="Genomic_DNA"/>
</dbReference>
<feature type="region of interest" description="Disordered" evidence="1">
    <location>
        <begin position="278"/>
        <end position="362"/>
    </location>
</feature>
<evidence type="ECO:0000313" key="3">
    <source>
        <dbReference type="Proteomes" id="UP000004691"/>
    </source>
</evidence>
<dbReference type="HOGENOM" id="CLU_025428_0_0_11"/>
<dbReference type="OrthoDB" id="3638007at2"/>
<feature type="compositionally biased region" description="Gly residues" evidence="1">
    <location>
        <begin position="505"/>
        <end position="538"/>
    </location>
</feature>
<gene>
    <name evidence="2" type="ORF">SacxiDRAFT_3262</name>
</gene>
<reference evidence="2 3" key="1">
    <citation type="submission" date="2012-01" db="EMBL/GenBank/DDBJ databases">
        <title>Improved High-Quality Draft sequence of Saccharomonospora xinjiangensis XJ-54.</title>
        <authorList>
            <consortium name="US DOE Joint Genome Institute"/>
            <person name="Lucas S."/>
            <person name="Han J."/>
            <person name="Lapidus A."/>
            <person name="Cheng J.-F."/>
            <person name="Goodwin L."/>
            <person name="Pitluck S."/>
            <person name="Peters L."/>
            <person name="Mikhailova N."/>
            <person name="Teshima H."/>
            <person name="Detter J.C."/>
            <person name="Han C."/>
            <person name="Tapia R."/>
            <person name="Land M."/>
            <person name="Hauser L."/>
            <person name="Kyrpides N."/>
            <person name="Ivanova N."/>
            <person name="Pagani I."/>
            <person name="Brambilla E.-M."/>
            <person name="Klenk H.-P."/>
            <person name="Woyke T."/>
        </authorList>
    </citation>
    <scope>NUCLEOTIDE SEQUENCE [LARGE SCALE GENOMIC DNA]</scope>
    <source>
        <strain evidence="2 3">XJ-54</strain>
    </source>
</reference>
<dbReference type="Gene3D" id="1.20.1260.20">
    <property type="entry name" value="PPE superfamily"/>
    <property type="match status" value="1"/>
</dbReference>
<name>I0V5R5_9PSEU</name>
<evidence type="ECO:0000313" key="2">
    <source>
        <dbReference type="EMBL" id="EID55468.1"/>
    </source>
</evidence>
<keyword evidence="3" id="KW-1185">Reference proteome</keyword>
<dbReference type="Proteomes" id="UP000004691">
    <property type="component" value="Unassembled WGS sequence"/>
</dbReference>
<dbReference type="AlphaFoldDB" id="I0V5R5"/>
<feature type="compositionally biased region" description="Basic and acidic residues" evidence="1">
    <location>
        <begin position="1"/>
        <end position="10"/>
    </location>
</feature>